<dbReference type="EMBL" id="FWXR01000011">
    <property type="protein sequence ID" value="SMC89169.1"/>
    <property type="molecule type" value="Genomic_DNA"/>
</dbReference>
<keyword evidence="2" id="KW-1185">Reference proteome</keyword>
<reference evidence="1 2" key="1">
    <citation type="submission" date="2017-04" db="EMBL/GenBank/DDBJ databases">
        <authorList>
            <person name="Afonso C.L."/>
            <person name="Miller P.J."/>
            <person name="Scott M.A."/>
            <person name="Spackman E."/>
            <person name="Goraichik I."/>
            <person name="Dimitrov K.M."/>
            <person name="Suarez D.L."/>
            <person name="Swayne D.E."/>
        </authorList>
    </citation>
    <scope>NUCLEOTIDE SEQUENCE [LARGE SCALE GENOMIC DNA]</scope>
    <source>
        <strain evidence="1 2">CGMCC 1.10972</strain>
    </source>
</reference>
<accession>A0A1W2CVD1</accession>
<sequence length="417" mass="48024">MVTKPFDWAAGVELPEHSRRKHKVIEEYFTQYLQVRCQIPHQTRFKLAIVDGFAGGGRYKAGEPGSPLIFVEVLERFAAAANIKRSSEGMPSLDIHCRLILNDLSSQALDVLRSNLAPYQARIEGGGVPHLSIEVDYWNRPFEEAYPLIAHQLEADRFPNVLFNLDQAGHQWVSLPTIRDIMVRFRRAEIFYTFMISSLLAFLQKREPVKLRRQLSMLDMPEDVVERLDELASNDRWLGLAERLVYEAFGACAPFVSPFSITNPEGWRYWLIHFANEPRARQVYNDVLHANSSMQGHYGRAGLQMLAFDPSQSDAQLYLFDQRGRDRAQDQLFDDVPRLISGFGDAIEVADFYRQIYNSTPAHSDDIHQAIVGHPDLEVLTALGGKRRKADRINRDDQIILKRQSSFFPMFRDWKRK</sequence>
<dbReference type="AlphaFoldDB" id="A0A1W2CVD1"/>
<evidence type="ECO:0000313" key="2">
    <source>
        <dbReference type="Proteomes" id="UP000192656"/>
    </source>
</evidence>
<dbReference type="InterPro" id="IPR031009">
    <property type="entry name" value="Tcm_partner"/>
</dbReference>
<dbReference type="STRING" id="937218.SAMN06297251_111148"/>
<evidence type="ECO:0000313" key="1">
    <source>
        <dbReference type="EMBL" id="SMC89169.1"/>
    </source>
</evidence>
<proteinExistence type="predicted"/>
<organism evidence="1 2">
    <name type="scientific">Fulvimarina manganoxydans</name>
    <dbReference type="NCBI Taxonomy" id="937218"/>
    <lineage>
        <taxon>Bacteria</taxon>
        <taxon>Pseudomonadati</taxon>
        <taxon>Pseudomonadota</taxon>
        <taxon>Alphaproteobacteria</taxon>
        <taxon>Hyphomicrobiales</taxon>
        <taxon>Aurantimonadaceae</taxon>
        <taxon>Fulvimarina</taxon>
    </lineage>
</organism>
<name>A0A1W2CVD1_9HYPH</name>
<dbReference type="RefSeq" id="WP_084410560.1">
    <property type="nucleotide sequence ID" value="NZ_FWXR01000011.1"/>
</dbReference>
<gene>
    <name evidence="1" type="ORF">SAMN06297251_111148</name>
</gene>
<protein>
    <submittedName>
        <fullName evidence="1">Three-Cys-motif partner protein</fullName>
    </submittedName>
</protein>
<dbReference type="NCBIfam" id="TIGR04474">
    <property type="entry name" value="tcm_partner"/>
    <property type="match status" value="1"/>
</dbReference>
<dbReference type="OrthoDB" id="275124at2"/>
<dbReference type="Proteomes" id="UP000192656">
    <property type="component" value="Unassembled WGS sequence"/>
</dbReference>